<proteinExistence type="inferred from homology"/>
<comment type="similarity">
    <text evidence="4 15">Belongs to the peptidase M14 family.</text>
</comment>
<dbReference type="InterPro" id="IPR000834">
    <property type="entry name" value="Peptidase_M14"/>
</dbReference>
<dbReference type="GO" id="GO:0006508">
    <property type="term" value="P:proteolysis"/>
    <property type="evidence" value="ECO:0007669"/>
    <property type="project" value="UniProtKB-KW"/>
</dbReference>
<evidence type="ECO:0000256" key="1">
    <source>
        <dbReference type="ARBA" id="ARBA00001947"/>
    </source>
</evidence>
<reference evidence="18 19" key="1">
    <citation type="journal article" date="2018" name="Evol. Lett.">
        <title>Horizontal gene cluster transfer increased hallucinogenic mushroom diversity.</title>
        <authorList>
            <person name="Reynolds H.T."/>
            <person name="Vijayakumar V."/>
            <person name="Gluck-Thaler E."/>
            <person name="Korotkin H.B."/>
            <person name="Matheny P.B."/>
            <person name="Slot J.C."/>
        </authorList>
    </citation>
    <scope>NUCLEOTIDE SEQUENCE [LARGE SCALE GENOMIC DNA]</scope>
    <source>
        <strain evidence="18 19">2629</strain>
    </source>
</reference>
<feature type="chain" id="PRO_5019472465" description="Peptidase M14 domain-containing protein" evidence="16">
    <location>
        <begin position="19"/>
        <end position="440"/>
    </location>
</feature>
<dbReference type="CDD" id="cd03860">
    <property type="entry name" value="M14_CP_A-B_like"/>
    <property type="match status" value="1"/>
</dbReference>
<keyword evidence="11" id="KW-0843">Virulence</keyword>
<keyword evidence="10" id="KW-0862">Zinc</keyword>
<dbReference type="Pfam" id="PF00246">
    <property type="entry name" value="Peptidase_M14"/>
    <property type="match status" value="1"/>
</dbReference>
<evidence type="ECO:0000313" key="19">
    <source>
        <dbReference type="Proteomes" id="UP000284842"/>
    </source>
</evidence>
<evidence type="ECO:0000256" key="13">
    <source>
        <dbReference type="ARBA" id="ARBA00023145"/>
    </source>
</evidence>
<dbReference type="PROSITE" id="PS00133">
    <property type="entry name" value="CARBOXYPEPT_ZN_2"/>
    <property type="match status" value="1"/>
</dbReference>
<comment type="function">
    <text evidence="2">Extracellular metalloprotease that contributes to pathogenicity.</text>
</comment>
<comment type="subcellular location">
    <subcellularLocation>
        <location evidence="3">Secreted</location>
    </subcellularLocation>
</comment>
<protein>
    <recommendedName>
        <fullName evidence="17">Peptidase M14 domain-containing protein</fullName>
    </recommendedName>
</protein>
<dbReference type="PANTHER" id="PTHR11705">
    <property type="entry name" value="PROTEASE FAMILY M14 CARBOXYPEPTIDASE A,B"/>
    <property type="match status" value="1"/>
</dbReference>
<sequence length="440" mass="48054">MKLNGIFALFAVVLPVIATPPPAYTEGYDGIKVLRIPTGNSTARLDALINSFDLNVWTHASNANSHIDVEVPKDIYQIFTSSVTRILRDGGITHPIEVMHEDLGASIRKEAEGLVKADEFTIQAGLANQAWFNAYHPYDDHLTWLNDVVATFPNNAKVVSTGTTVGGRDIKGLNIFGSSGSGTKPAIIWHGTVHAREWISSMTVEYLAYSLLNNYANSTEVKGYVDKYDFYIFPIVNPDGFVFSQTTTRLWRKNRQSPPSGSTCYGRDINRNWDYAWAQTTGASTSPCSETFKGAAAADAPETRGLSAFLNARAASSAGAKMFIDWHSYSQLFMLPYGYSCTTLSPDNTELSQLAAGFATALRNVYGTRFTTGPICTTIYPVSGSATDYAYAVSSRKIKYSFSAELRDTGSNGFVLPASQIRPSGEETWAGVKYLLANMV</sequence>
<organism evidence="18 19">
    <name type="scientific">Panaeolus cyanescens</name>
    <dbReference type="NCBI Taxonomy" id="181874"/>
    <lineage>
        <taxon>Eukaryota</taxon>
        <taxon>Fungi</taxon>
        <taxon>Dikarya</taxon>
        <taxon>Basidiomycota</taxon>
        <taxon>Agaricomycotina</taxon>
        <taxon>Agaricomycetes</taxon>
        <taxon>Agaricomycetidae</taxon>
        <taxon>Agaricales</taxon>
        <taxon>Agaricineae</taxon>
        <taxon>Galeropsidaceae</taxon>
        <taxon>Panaeolus</taxon>
    </lineage>
</organism>
<evidence type="ECO:0000256" key="11">
    <source>
        <dbReference type="ARBA" id="ARBA00023026"/>
    </source>
</evidence>
<feature type="domain" description="Peptidase M14" evidence="17">
    <location>
        <begin position="134"/>
        <end position="439"/>
    </location>
</feature>
<keyword evidence="6" id="KW-0645">Protease</keyword>
<dbReference type="AlphaFoldDB" id="A0A409VVC5"/>
<dbReference type="InterPro" id="IPR057247">
    <property type="entry name" value="CARBOXYPEPT_ZN_2"/>
</dbReference>
<gene>
    <name evidence="18" type="ORF">CVT24_003906</name>
</gene>
<evidence type="ECO:0000256" key="10">
    <source>
        <dbReference type="ARBA" id="ARBA00022833"/>
    </source>
</evidence>
<dbReference type="GO" id="GO:0004181">
    <property type="term" value="F:metallocarboxypeptidase activity"/>
    <property type="evidence" value="ECO:0007669"/>
    <property type="project" value="InterPro"/>
</dbReference>
<keyword evidence="12" id="KW-0482">Metalloprotease</keyword>
<dbReference type="PANTHER" id="PTHR11705:SF143">
    <property type="entry name" value="SLL0236 PROTEIN"/>
    <property type="match status" value="1"/>
</dbReference>
<dbReference type="Gene3D" id="3.30.70.340">
    <property type="entry name" value="Metallocarboxypeptidase-like"/>
    <property type="match status" value="1"/>
</dbReference>
<evidence type="ECO:0000256" key="9">
    <source>
        <dbReference type="ARBA" id="ARBA00022801"/>
    </source>
</evidence>
<evidence type="ECO:0000256" key="16">
    <source>
        <dbReference type="SAM" id="SignalP"/>
    </source>
</evidence>
<keyword evidence="14" id="KW-1015">Disulfide bond</keyword>
<dbReference type="OrthoDB" id="3626597at2759"/>
<evidence type="ECO:0000313" key="18">
    <source>
        <dbReference type="EMBL" id="PPQ70190.1"/>
    </source>
</evidence>
<dbReference type="SUPFAM" id="SSF54897">
    <property type="entry name" value="Protease propeptides/inhibitors"/>
    <property type="match status" value="1"/>
</dbReference>
<evidence type="ECO:0000259" key="17">
    <source>
        <dbReference type="PROSITE" id="PS52035"/>
    </source>
</evidence>
<dbReference type="STRING" id="181874.A0A409VVC5"/>
<evidence type="ECO:0000256" key="15">
    <source>
        <dbReference type="PROSITE-ProRule" id="PRU01379"/>
    </source>
</evidence>
<keyword evidence="8 16" id="KW-0732">Signal</keyword>
<comment type="cofactor">
    <cofactor evidence="1">
        <name>Zn(2+)</name>
        <dbReference type="ChEBI" id="CHEBI:29105"/>
    </cofactor>
</comment>
<dbReference type="GO" id="GO:0008270">
    <property type="term" value="F:zinc ion binding"/>
    <property type="evidence" value="ECO:0007669"/>
    <property type="project" value="InterPro"/>
</dbReference>
<keyword evidence="19" id="KW-1185">Reference proteome</keyword>
<feature type="signal peptide" evidence="16">
    <location>
        <begin position="1"/>
        <end position="18"/>
    </location>
</feature>
<dbReference type="PROSITE" id="PS52035">
    <property type="entry name" value="PEPTIDASE_M14"/>
    <property type="match status" value="1"/>
</dbReference>
<dbReference type="FunCoup" id="A0A409VVC5">
    <property type="interactions" value="4"/>
</dbReference>
<dbReference type="InParanoid" id="A0A409VVC5"/>
<dbReference type="GO" id="GO:0005615">
    <property type="term" value="C:extracellular space"/>
    <property type="evidence" value="ECO:0007669"/>
    <property type="project" value="TreeGrafter"/>
</dbReference>
<name>A0A409VVC5_9AGAR</name>
<comment type="caution">
    <text evidence="18">The sequence shown here is derived from an EMBL/GenBank/DDBJ whole genome shotgun (WGS) entry which is preliminary data.</text>
</comment>
<evidence type="ECO:0000256" key="3">
    <source>
        <dbReference type="ARBA" id="ARBA00004613"/>
    </source>
</evidence>
<evidence type="ECO:0000256" key="8">
    <source>
        <dbReference type="ARBA" id="ARBA00022729"/>
    </source>
</evidence>
<evidence type="ECO:0000256" key="14">
    <source>
        <dbReference type="ARBA" id="ARBA00023157"/>
    </source>
</evidence>
<accession>A0A409VVC5</accession>
<dbReference type="Proteomes" id="UP000284842">
    <property type="component" value="Unassembled WGS sequence"/>
</dbReference>
<feature type="active site" description="Proton donor/acceptor" evidence="15">
    <location>
        <position position="405"/>
    </location>
</feature>
<keyword evidence="13" id="KW-0865">Zymogen</keyword>
<dbReference type="SMART" id="SM00631">
    <property type="entry name" value="Zn_pept"/>
    <property type="match status" value="1"/>
</dbReference>
<keyword evidence="7" id="KW-0479">Metal-binding</keyword>
<dbReference type="PRINTS" id="PR00765">
    <property type="entry name" value="CRBOXYPTASEA"/>
</dbReference>
<dbReference type="Gene3D" id="3.40.630.10">
    <property type="entry name" value="Zn peptidases"/>
    <property type="match status" value="1"/>
</dbReference>
<dbReference type="InterPro" id="IPR036990">
    <property type="entry name" value="M14A-like_propep"/>
</dbReference>
<dbReference type="SUPFAM" id="SSF53187">
    <property type="entry name" value="Zn-dependent exopeptidases"/>
    <property type="match status" value="1"/>
</dbReference>
<evidence type="ECO:0000256" key="7">
    <source>
        <dbReference type="ARBA" id="ARBA00022723"/>
    </source>
</evidence>
<evidence type="ECO:0000256" key="5">
    <source>
        <dbReference type="ARBA" id="ARBA00022525"/>
    </source>
</evidence>
<evidence type="ECO:0000256" key="4">
    <source>
        <dbReference type="ARBA" id="ARBA00005988"/>
    </source>
</evidence>
<keyword evidence="9" id="KW-0378">Hydrolase</keyword>
<evidence type="ECO:0000256" key="12">
    <source>
        <dbReference type="ARBA" id="ARBA00023049"/>
    </source>
</evidence>
<keyword evidence="5" id="KW-0964">Secreted</keyword>
<evidence type="ECO:0000256" key="2">
    <source>
        <dbReference type="ARBA" id="ARBA00003091"/>
    </source>
</evidence>
<dbReference type="FunFam" id="3.40.630.10:FF:000165">
    <property type="entry name" value="Glucan 1,4-alpha-glucosidase, putative"/>
    <property type="match status" value="1"/>
</dbReference>
<evidence type="ECO:0000256" key="6">
    <source>
        <dbReference type="ARBA" id="ARBA00022670"/>
    </source>
</evidence>
<dbReference type="EMBL" id="NHTK01005962">
    <property type="protein sequence ID" value="PPQ70190.1"/>
    <property type="molecule type" value="Genomic_DNA"/>
</dbReference>